<evidence type="ECO:0000313" key="1">
    <source>
        <dbReference type="EMBL" id="CAJ1373941.1"/>
    </source>
</evidence>
<comment type="caution">
    <text evidence="1">The sequence shown here is derived from an EMBL/GenBank/DDBJ whole genome shotgun (WGS) entry which is preliminary data.</text>
</comment>
<name>A0AA36HRY3_9DINO</name>
<dbReference type="EMBL" id="CAUJNA010000224">
    <property type="protein sequence ID" value="CAJ1373941.1"/>
    <property type="molecule type" value="Genomic_DNA"/>
</dbReference>
<evidence type="ECO:0000313" key="2">
    <source>
        <dbReference type="Proteomes" id="UP001178507"/>
    </source>
</evidence>
<proteinExistence type="predicted"/>
<accession>A0AA36HRY3</accession>
<dbReference type="AlphaFoldDB" id="A0AA36HRY3"/>
<keyword evidence="2" id="KW-1185">Reference proteome</keyword>
<evidence type="ECO:0008006" key="3">
    <source>
        <dbReference type="Google" id="ProtNLM"/>
    </source>
</evidence>
<sequence length="183" mass="19630">MGRLSMEISIPEPECDLQSYPPESVQVRNTFIHVASEGLTGGNASGLASCPARSIGQLRDLWKDEDSTSAGSKMVIRLEDSLFPTMPSTPEQVGILDCRQGLAQASPEDLKDVPLPPLEPAPGTLEMPSIGSRGHGAGDCKPCAFMHAKGCKNGALCAFCHLCDRTEKKRRQKAKKMMYNAGA</sequence>
<organism evidence="1 2">
    <name type="scientific">Effrenium voratum</name>
    <dbReference type="NCBI Taxonomy" id="2562239"/>
    <lineage>
        <taxon>Eukaryota</taxon>
        <taxon>Sar</taxon>
        <taxon>Alveolata</taxon>
        <taxon>Dinophyceae</taxon>
        <taxon>Suessiales</taxon>
        <taxon>Symbiodiniaceae</taxon>
        <taxon>Effrenium</taxon>
    </lineage>
</organism>
<protein>
    <recommendedName>
        <fullName evidence="3">C3H1-type domain-containing protein</fullName>
    </recommendedName>
</protein>
<gene>
    <name evidence="1" type="ORF">EVOR1521_LOCUS3627</name>
</gene>
<dbReference type="Proteomes" id="UP001178507">
    <property type="component" value="Unassembled WGS sequence"/>
</dbReference>
<reference evidence="1" key="1">
    <citation type="submission" date="2023-08" db="EMBL/GenBank/DDBJ databases">
        <authorList>
            <person name="Chen Y."/>
            <person name="Shah S."/>
            <person name="Dougan E. K."/>
            <person name="Thang M."/>
            <person name="Chan C."/>
        </authorList>
    </citation>
    <scope>NUCLEOTIDE SEQUENCE</scope>
</reference>